<evidence type="ECO:0000313" key="2">
    <source>
        <dbReference type="EMBL" id="GMG18105.1"/>
    </source>
</evidence>
<feature type="compositionally biased region" description="Polar residues" evidence="1">
    <location>
        <begin position="71"/>
        <end position="81"/>
    </location>
</feature>
<gene>
    <name evidence="2" type="ORF">Pfra01_003055100</name>
</gene>
<proteinExistence type="predicted"/>
<feature type="region of interest" description="Disordered" evidence="1">
    <location>
        <begin position="49"/>
        <end position="84"/>
    </location>
</feature>
<evidence type="ECO:0000256" key="1">
    <source>
        <dbReference type="SAM" id="MobiDB-lite"/>
    </source>
</evidence>
<sequence length="290" mass="32613">MNDALAPEQFQRTVKNELARESNKPLHKDVVAFIKWLRASCKEYLRWETKSNQRKQSETKPARKKPDSVVPKQTQAAGNQATRRDRTCLKCGSENHRVKGCPRAVAGEAEALLREWREKKSDRTSPRPAAATATPVYHVTALQLKEVPLERGSECMARLENVLDLDSVLLDSGADVNVASRGLVDLLRELGVALRQDTVTPRKLETFDGSVFKVSRRVQFDTIQLRTTAGPLLLRNTPAWVFEQEQEKQVLVLSRLVMERLGNSVNAILAKACDTQREWDLQDLGPPHSG</sequence>
<reference evidence="2" key="1">
    <citation type="submission" date="2023-04" db="EMBL/GenBank/DDBJ databases">
        <title>Phytophthora fragariaefolia NBRC 109709.</title>
        <authorList>
            <person name="Ichikawa N."/>
            <person name="Sato H."/>
            <person name="Tonouchi N."/>
        </authorList>
    </citation>
    <scope>NUCLEOTIDE SEQUENCE</scope>
    <source>
        <strain evidence="2">NBRC 109709</strain>
    </source>
</reference>
<evidence type="ECO:0000313" key="3">
    <source>
        <dbReference type="Proteomes" id="UP001165121"/>
    </source>
</evidence>
<protein>
    <submittedName>
        <fullName evidence="2">Unnamed protein product</fullName>
    </submittedName>
</protein>
<comment type="caution">
    <text evidence="2">The sequence shown here is derived from an EMBL/GenBank/DDBJ whole genome shotgun (WGS) entry which is preliminary data.</text>
</comment>
<organism evidence="2 3">
    <name type="scientific">Phytophthora fragariaefolia</name>
    <dbReference type="NCBI Taxonomy" id="1490495"/>
    <lineage>
        <taxon>Eukaryota</taxon>
        <taxon>Sar</taxon>
        <taxon>Stramenopiles</taxon>
        <taxon>Oomycota</taxon>
        <taxon>Peronosporomycetes</taxon>
        <taxon>Peronosporales</taxon>
        <taxon>Peronosporaceae</taxon>
        <taxon>Phytophthora</taxon>
    </lineage>
</organism>
<feature type="compositionally biased region" description="Basic and acidic residues" evidence="1">
    <location>
        <begin position="49"/>
        <end position="67"/>
    </location>
</feature>
<dbReference type="EMBL" id="BSXT01019228">
    <property type="protein sequence ID" value="GMG18105.1"/>
    <property type="molecule type" value="Genomic_DNA"/>
</dbReference>
<dbReference type="Proteomes" id="UP001165121">
    <property type="component" value="Unassembled WGS sequence"/>
</dbReference>
<keyword evidence="3" id="KW-1185">Reference proteome</keyword>
<dbReference type="AlphaFoldDB" id="A0A9W6YQB3"/>
<accession>A0A9W6YQB3</accession>
<dbReference type="OrthoDB" id="129525at2759"/>
<name>A0A9W6YQB3_9STRA</name>